<dbReference type="Pfam" id="PF19821">
    <property type="entry name" value="Phage_capsid_2"/>
    <property type="match status" value="1"/>
</dbReference>
<evidence type="ECO:0000313" key="1">
    <source>
        <dbReference type="EMBL" id="SFO77845.1"/>
    </source>
</evidence>
<dbReference type="AlphaFoldDB" id="A0A1I5JYI0"/>
<proteinExistence type="predicted"/>
<reference evidence="1 2" key="1">
    <citation type="submission" date="2016-10" db="EMBL/GenBank/DDBJ databases">
        <authorList>
            <person name="de Groot N.N."/>
        </authorList>
    </citation>
    <scope>NUCLEOTIDE SEQUENCE [LARGE SCALE GENOMIC DNA]</scope>
    <source>
        <strain evidence="1 2">CGMCC 1.9157</strain>
    </source>
</reference>
<dbReference type="OrthoDB" id="5446417at2"/>
<gene>
    <name evidence="1" type="ORF">SAMN04488056_112165</name>
</gene>
<dbReference type="STRING" id="655353.SAMN04488056_112165"/>
<name>A0A1I5JYI0_9HYPH</name>
<dbReference type="EMBL" id="FOVR01000012">
    <property type="protein sequence ID" value="SFO77845.1"/>
    <property type="molecule type" value="Genomic_DNA"/>
</dbReference>
<dbReference type="RefSeq" id="WP_090074843.1">
    <property type="nucleotide sequence ID" value="NZ_FOVR01000012.1"/>
</dbReference>
<sequence length="301" mass="33141">MSTDAPTWFVEQYKDGVIQKYQAKGFLLKSSVTPAGSIEGSKAYFNLMGKGKANKKKRGQAAVPMNAQKGRVEAILETWEAFDEVYKFDLARMTANEKEAIQTAGAMALGRATDDEIMVKLDGSSSKAAGTGKGMKPLLDANGQPGMIGGATTPFELKHLLLMASALKQADVPWDGNVFCPLPSLLFDQACAYKQFNNADWTGDDLSFTKVTTSKFWGGVHWFQAPDDLFIENEDGHYDIEMYHRSSSGWANNSDLSSIWDWDNRLGCWTVRMETEGAAACFQPTGTVRGRFKVPTDIELN</sequence>
<dbReference type="InterPro" id="IPR045565">
    <property type="entry name" value="Phage_capsid_2"/>
</dbReference>
<protein>
    <submittedName>
        <fullName evidence="1">Uncharacterized protein</fullName>
    </submittedName>
</protein>
<organism evidence="1 2">
    <name type="scientific">Cohaesibacter marisflavi</name>
    <dbReference type="NCBI Taxonomy" id="655353"/>
    <lineage>
        <taxon>Bacteria</taxon>
        <taxon>Pseudomonadati</taxon>
        <taxon>Pseudomonadota</taxon>
        <taxon>Alphaproteobacteria</taxon>
        <taxon>Hyphomicrobiales</taxon>
        <taxon>Cohaesibacteraceae</taxon>
    </lineage>
</organism>
<accession>A0A1I5JYI0</accession>
<dbReference type="Proteomes" id="UP000199236">
    <property type="component" value="Unassembled WGS sequence"/>
</dbReference>
<evidence type="ECO:0000313" key="2">
    <source>
        <dbReference type="Proteomes" id="UP000199236"/>
    </source>
</evidence>
<keyword evidence="2" id="KW-1185">Reference proteome</keyword>